<accession>A0ABR1JS40</accession>
<comment type="caution">
    <text evidence="3">The sequence shown here is derived from an EMBL/GenBank/DDBJ whole genome shotgun (WGS) entry which is preliminary data.</text>
</comment>
<evidence type="ECO:0000259" key="2">
    <source>
        <dbReference type="Pfam" id="PF20151"/>
    </source>
</evidence>
<keyword evidence="1" id="KW-0472">Membrane</keyword>
<evidence type="ECO:0000313" key="4">
    <source>
        <dbReference type="Proteomes" id="UP001498398"/>
    </source>
</evidence>
<organism evidence="3 4">
    <name type="scientific">Marasmiellus scandens</name>
    <dbReference type="NCBI Taxonomy" id="2682957"/>
    <lineage>
        <taxon>Eukaryota</taxon>
        <taxon>Fungi</taxon>
        <taxon>Dikarya</taxon>
        <taxon>Basidiomycota</taxon>
        <taxon>Agaricomycotina</taxon>
        <taxon>Agaricomycetes</taxon>
        <taxon>Agaricomycetidae</taxon>
        <taxon>Agaricales</taxon>
        <taxon>Marasmiineae</taxon>
        <taxon>Omphalotaceae</taxon>
        <taxon>Marasmiellus</taxon>
    </lineage>
</organism>
<dbReference type="Pfam" id="PF20151">
    <property type="entry name" value="DUF6533"/>
    <property type="match status" value="1"/>
</dbReference>
<dbReference type="InterPro" id="IPR045340">
    <property type="entry name" value="DUF6533"/>
</dbReference>
<protein>
    <recommendedName>
        <fullName evidence="2">DUF6533 domain-containing protein</fullName>
    </recommendedName>
</protein>
<gene>
    <name evidence="3" type="ORF">VKT23_006097</name>
</gene>
<keyword evidence="1" id="KW-0812">Transmembrane</keyword>
<feature type="transmembrane region" description="Helical" evidence="1">
    <location>
        <begin position="228"/>
        <end position="247"/>
    </location>
</feature>
<feature type="transmembrane region" description="Helical" evidence="1">
    <location>
        <begin position="254"/>
        <end position="275"/>
    </location>
</feature>
<evidence type="ECO:0000313" key="3">
    <source>
        <dbReference type="EMBL" id="KAK7464888.1"/>
    </source>
</evidence>
<proteinExistence type="predicted"/>
<keyword evidence="1" id="KW-1133">Transmembrane helix</keyword>
<feature type="domain" description="DUF6533" evidence="2">
    <location>
        <begin position="138"/>
        <end position="187"/>
    </location>
</feature>
<sequence>MMVEWNSGPQTRMLSIEFALETDISIRDVGLHSGFIRELYRLPSRLCGSDVHQALKIKRNHSIYTLLLPRFCATKLPNRPKPQFPWVRPNKDILRVLTAANMDAVELYERFQQDHTFVNNTEFNNGTAEFAHWYTTNYVGLAGYTALIWDHLITLPLEIEYIWKPILKGERKPLLILFLINRYLIPLGFILNLFAYLSPALSRDPTKHCIELDVQSCKCHRFIRYEGAVTMVGIDIVGLMMFLRIFALYHGKKLVIYAVAALLALMIAMNAWMMAYGTGVPHTYVQACTMIFAVKSNLRWAASSTAWLPLVYDTVVMCLTFYKTFPELRKDKDTMYLMRRLLEDGLLYYSVILAVAGGLTIMIIIAPDGLKNVCAQ</sequence>
<feature type="transmembrane region" description="Helical" evidence="1">
    <location>
        <begin position="346"/>
        <end position="366"/>
    </location>
</feature>
<keyword evidence="4" id="KW-1185">Reference proteome</keyword>
<dbReference type="Proteomes" id="UP001498398">
    <property type="component" value="Unassembled WGS sequence"/>
</dbReference>
<reference evidence="3 4" key="1">
    <citation type="submission" date="2024-01" db="EMBL/GenBank/DDBJ databases">
        <title>A draft genome for the cacao thread blight pathogen Marasmiellus scandens.</title>
        <authorList>
            <person name="Baruah I.K."/>
            <person name="Leung J."/>
            <person name="Bukari Y."/>
            <person name="Amoako-Attah I."/>
            <person name="Meinhardt L.W."/>
            <person name="Bailey B.A."/>
            <person name="Cohen S.P."/>
        </authorList>
    </citation>
    <scope>NUCLEOTIDE SEQUENCE [LARGE SCALE GENOMIC DNA]</scope>
    <source>
        <strain evidence="3 4">GH-19</strain>
    </source>
</reference>
<feature type="transmembrane region" description="Helical" evidence="1">
    <location>
        <begin position="306"/>
        <end position="325"/>
    </location>
</feature>
<name>A0ABR1JS40_9AGAR</name>
<evidence type="ECO:0000256" key="1">
    <source>
        <dbReference type="SAM" id="Phobius"/>
    </source>
</evidence>
<feature type="transmembrane region" description="Helical" evidence="1">
    <location>
        <begin position="174"/>
        <end position="197"/>
    </location>
</feature>
<dbReference type="EMBL" id="JBANRG010000007">
    <property type="protein sequence ID" value="KAK7464888.1"/>
    <property type="molecule type" value="Genomic_DNA"/>
</dbReference>